<dbReference type="InterPro" id="IPR051677">
    <property type="entry name" value="AfsR-DnrI-RedD_regulator"/>
</dbReference>
<dbReference type="Proteomes" id="UP000652013">
    <property type="component" value="Unassembled WGS sequence"/>
</dbReference>
<gene>
    <name evidence="8" type="ORF">Sya03_46440</name>
</gene>
<dbReference type="PANTHER" id="PTHR35807">
    <property type="entry name" value="TRANSCRIPTIONAL REGULATOR REDD-RELATED"/>
    <property type="match status" value="1"/>
</dbReference>
<evidence type="ECO:0000256" key="5">
    <source>
        <dbReference type="PROSITE-ProRule" id="PRU01091"/>
    </source>
</evidence>
<comment type="similarity">
    <text evidence="1">Belongs to the AfsR/DnrI/RedD regulatory family.</text>
</comment>
<keyword evidence="9" id="KW-1185">Reference proteome</keyword>
<dbReference type="InterPro" id="IPR036388">
    <property type="entry name" value="WH-like_DNA-bd_sf"/>
</dbReference>
<dbReference type="InterPro" id="IPR016032">
    <property type="entry name" value="Sig_transdc_resp-reg_C-effctor"/>
</dbReference>
<protein>
    <recommendedName>
        <fullName evidence="7">OmpR/PhoB-type domain-containing protein</fullName>
    </recommendedName>
</protein>
<dbReference type="SUPFAM" id="SSF48452">
    <property type="entry name" value="TPR-like"/>
    <property type="match status" value="1"/>
</dbReference>
<dbReference type="Pfam" id="PF03704">
    <property type="entry name" value="BTAD"/>
    <property type="match status" value="1"/>
</dbReference>
<keyword evidence="3 5" id="KW-0238">DNA-binding</keyword>
<dbReference type="SUPFAM" id="SSF46894">
    <property type="entry name" value="C-terminal effector domain of the bipartite response regulators"/>
    <property type="match status" value="1"/>
</dbReference>
<reference evidence="8" key="1">
    <citation type="submission" date="2021-01" db="EMBL/GenBank/DDBJ databases">
        <title>Whole genome shotgun sequence of Spirilliplanes yamanashiensis NBRC 15828.</title>
        <authorList>
            <person name="Komaki H."/>
            <person name="Tamura T."/>
        </authorList>
    </citation>
    <scope>NUCLEOTIDE SEQUENCE</scope>
    <source>
        <strain evidence="8">NBRC 15828</strain>
    </source>
</reference>
<keyword evidence="2" id="KW-0805">Transcription regulation</keyword>
<name>A0A8J4DKH1_9ACTN</name>
<sequence length="577" mass="59062">MRVTVLGNLAVVDADGRAVPADRLPRRARQVLGVLAARHDRVQGKDALADAVWGGEGLPGNHAAALEHYVSLLRRTLQPGVPPARTFIVTRGGGYLFDTGRAALDLAELRDLVRRADAGEPAAHDGVLELAADLPFAEDQYADWADAVRQEVRAAVLAAWLHVAEQALPADPARASRLALRAVDADPYSERAYRAAIAAAAALGRPDDALRLYERCRRILTDELGVPPSPELLRLRGDLLRPAAPRPTAFLGREVETTLLLGDAAPPVAHIVGPAGAGKSALLRHLAAVAPDRVRPVDAAAGAAGTAGSAGPGGAADATGTGAETAPDGTGAETAPDGGAAGGALDSLPAAVVLTVDDADRLDDAGVAALAAVLRRDPAARLVLAYRYPSVAAAGPLAVLGSPLVVRLAPLSAAELGDAALAEATGGIPALVAAAGLPAATAATVAPHIAVQVARDRTRWMPPAAWEVLRACAALGPLRVPDLAAVVDAPVAELVRSVDQLVHAHLLREDDGDRVAHRSTMVRDAVGAQVSVVARRHLAGRLQPPARYASPAAVGVSASRYRPNAAESPTAGSPNQA</sequence>
<dbReference type="EMBL" id="BOOY01000032">
    <property type="protein sequence ID" value="GIJ05292.1"/>
    <property type="molecule type" value="Genomic_DNA"/>
</dbReference>
<organism evidence="8 9">
    <name type="scientific">Spirilliplanes yamanashiensis</name>
    <dbReference type="NCBI Taxonomy" id="42233"/>
    <lineage>
        <taxon>Bacteria</taxon>
        <taxon>Bacillati</taxon>
        <taxon>Actinomycetota</taxon>
        <taxon>Actinomycetes</taxon>
        <taxon>Micromonosporales</taxon>
        <taxon>Micromonosporaceae</taxon>
        <taxon>Spirilliplanes</taxon>
    </lineage>
</organism>
<evidence type="ECO:0000259" key="7">
    <source>
        <dbReference type="PROSITE" id="PS51755"/>
    </source>
</evidence>
<dbReference type="PROSITE" id="PS51755">
    <property type="entry name" value="OMPR_PHOB"/>
    <property type="match status" value="1"/>
</dbReference>
<feature type="domain" description="OmpR/PhoB-type" evidence="7">
    <location>
        <begin position="1"/>
        <end position="99"/>
    </location>
</feature>
<dbReference type="InterPro" id="IPR005158">
    <property type="entry name" value="BTAD"/>
</dbReference>
<feature type="compositionally biased region" description="Low complexity" evidence="6">
    <location>
        <begin position="315"/>
        <end position="340"/>
    </location>
</feature>
<dbReference type="PANTHER" id="PTHR35807:SF1">
    <property type="entry name" value="TRANSCRIPTIONAL REGULATOR REDD"/>
    <property type="match status" value="1"/>
</dbReference>
<dbReference type="Gene3D" id="1.25.40.10">
    <property type="entry name" value="Tetratricopeptide repeat domain"/>
    <property type="match status" value="1"/>
</dbReference>
<dbReference type="Gene3D" id="1.10.10.10">
    <property type="entry name" value="Winged helix-like DNA-binding domain superfamily/Winged helix DNA-binding domain"/>
    <property type="match status" value="1"/>
</dbReference>
<feature type="region of interest" description="Disordered" evidence="6">
    <location>
        <begin position="303"/>
        <end position="340"/>
    </location>
</feature>
<comment type="caution">
    <text evidence="8">The sequence shown here is derived from an EMBL/GenBank/DDBJ whole genome shotgun (WGS) entry which is preliminary data.</text>
</comment>
<proteinExistence type="inferred from homology"/>
<evidence type="ECO:0000256" key="2">
    <source>
        <dbReference type="ARBA" id="ARBA00023015"/>
    </source>
</evidence>
<evidence type="ECO:0000256" key="6">
    <source>
        <dbReference type="SAM" id="MobiDB-lite"/>
    </source>
</evidence>
<accession>A0A8J4DKH1</accession>
<dbReference type="InterPro" id="IPR001867">
    <property type="entry name" value="OmpR/PhoB-type_DNA-bd"/>
</dbReference>
<feature type="DNA-binding region" description="OmpR/PhoB-type" evidence="5">
    <location>
        <begin position="1"/>
        <end position="99"/>
    </location>
</feature>
<evidence type="ECO:0000256" key="1">
    <source>
        <dbReference type="ARBA" id="ARBA00005820"/>
    </source>
</evidence>
<dbReference type="InterPro" id="IPR027417">
    <property type="entry name" value="P-loop_NTPase"/>
</dbReference>
<dbReference type="GO" id="GO:0000160">
    <property type="term" value="P:phosphorelay signal transduction system"/>
    <property type="evidence" value="ECO:0007669"/>
    <property type="project" value="InterPro"/>
</dbReference>
<dbReference type="SMART" id="SM01043">
    <property type="entry name" value="BTAD"/>
    <property type="match status" value="1"/>
</dbReference>
<evidence type="ECO:0000256" key="4">
    <source>
        <dbReference type="ARBA" id="ARBA00023163"/>
    </source>
</evidence>
<evidence type="ECO:0000313" key="8">
    <source>
        <dbReference type="EMBL" id="GIJ05292.1"/>
    </source>
</evidence>
<dbReference type="GO" id="GO:0006355">
    <property type="term" value="P:regulation of DNA-templated transcription"/>
    <property type="evidence" value="ECO:0007669"/>
    <property type="project" value="InterPro"/>
</dbReference>
<dbReference type="InterPro" id="IPR011990">
    <property type="entry name" value="TPR-like_helical_dom_sf"/>
</dbReference>
<dbReference type="AlphaFoldDB" id="A0A8J4DKH1"/>
<evidence type="ECO:0000313" key="9">
    <source>
        <dbReference type="Proteomes" id="UP000652013"/>
    </source>
</evidence>
<evidence type="ECO:0000256" key="3">
    <source>
        <dbReference type="ARBA" id="ARBA00023125"/>
    </source>
</evidence>
<dbReference type="GO" id="GO:0003677">
    <property type="term" value="F:DNA binding"/>
    <property type="evidence" value="ECO:0007669"/>
    <property type="project" value="UniProtKB-UniRule"/>
</dbReference>
<dbReference type="SMART" id="SM00862">
    <property type="entry name" value="Trans_reg_C"/>
    <property type="match status" value="1"/>
</dbReference>
<keyword evidence="4" id="KW-0804">Transcription</keyword>
<dbReference type="SUPFAM" id="SSF52540">
    <property type="entry name" value="P-loop containing nucleoside triphosphate hydrolases"/>
    <property type="match status" value="1"/>
</dbReference>
<dbReference type="Pfam" id="PF00486">
    <property type="entry name" value="Trans_reg_C"/>
    <property type="match status" value="1"/>
</dbReference>
<dbReference type="RefSeq" id="WP_203940493.1">
    <property type="nucleotide sequence ID" value="NZ_BAAAGJ010000011.1"/>
</dbReference>